<evidence type="ECO:0000259" key="14">
    <source>
        <dbReference type="Pfam" id="PF07715"/>
    </source>
</evidence>
<evidence type="ECO:0000256" key="13">
    <source>
        <dbReference type="PROSITE-ProRule" id="PRU10144"/>
    </source>
</evidence>
<dbReference type="InterPro" id="IPR036942">
    <property type="entry name" value="Beta-barrel_TonB_sf"/>
</dbReference>
<feature type="short sequence motif" description="TonB C-terminal box" evidence="13">
    <location>
        <begin position="813"/>
        <end position="830"/>
    </location>
</feature>
<evidence type="ECO:0000256" key="6">
    <source>
        <dbReference type="ARBA" id="ARBA00022729"/>
    </source>
</evidence>
<dbReference type="SUPFAM" id="SSF56935">
    <property type="entry name" value="Porins"/>
    <property type="match status" value="1"/>
</dbReference>
<evidence type="ECO:0000256" key="12">
    <source>
        <dbReference type="PROSITE-ProRule" id="PRU01360"/>
    </source>
</evidence>
<keyword evidence="7" id="KW-0408">Iron</keyword>
<evidence type="ECO:0000256" key="9">
    <source>
        <dbReference type="ARBA" id="ARBA00023077"/>
    </source>
</evidence>
<evidence type="ECO:0000256" key="7">
    <source>
        <dbReference type="ARBA" id="ARBA00023004"/>
    </source>
</evidence>
<keyword evidence="5 12" id="KW-0812">Transmembrane</keyword>
<dbReference type="InterPro" id="IPR037066">
    <property type="entry name" value="Plug_dom_sf"/>
</dbReference>
<dbReference type="InterPro" id="IPR039426">
    <property type="entry name" value="TonB-dep_rcpt-like"/>
</dbReference>
<dbReference type="InterPro" id="IPR010917">
    <property type="entry name" value="TonB_rcpt_CS"/>
</dbReference>
<keyword evidence="8" id="KW-0406">Ion transport</keyword>
<keyword evidence="15" id="KW-0675">Receptor</keyword>
<keyword evidence="3 12" id="KW-1134">Transmembrane beta strand</keyword>
<gene>
    <name evidence="15" type="ORF">HAQ05_24030</name>
</gene>
<organism evidence="15 16">
    <name type="scientific">Pseudomonas typographi</name>
    <dbReference type="NCBI Taxonomy" id="2715964"/>
    <lineage>
        <taxon>Bacteria</taxon>
        <taxon>Pseudomonadati</taxon>
        <taxon>Pseudomonadota</taxon>
        <taxon>Gammaproteobacteria</taxon>
        <taxon>Pseudomonadales</taxon>
        <taxon>Pseudomonadaceae</taxon>
        <taxon>Pseudomonas</taxon>
    </lineage>
</organism>
<dbReference type="PANTHER" id="PTHR32552">
    <property type="entry name" value="FERRICHROME IRON RECEPTOR-RELATED"/>
    <property type="match status" value="1"/>
</dbReference>
<dbReference type="PROSITE" id="PS52016">
    <property type="entry name" value="TONB_DEPENDENT_REC_3"/>
    <property type="match status" value="1"/>
</dbReference>
<evidence type="ECO:0000313" key="16">
    <source>
        <dbReference type="Proteomes" id="UP000805841"/>
    </source>
</evidence>
<protein>
    <submittedName>
        <fullName evidence="15">TonB-dependent receptor plug domain-containing protein</fullName>
    </submittedName>
</protein>
<dbReference type="InterPro" id="IPR012910">
    <property type="entry name" value="Plug_dom"/>
</dbReference>
<evidence type="ECO:0000256" key="8">
    <source>
        <dbReference type="ARBA" id="ARBA00023065"/>
    </source>
</evidence>
<evidence type="ECO:0000256" key="4">
    <source>
        <dbReference type="ARBA" id="ARBA00022496"/>
    </source>
</evidence>
<evidence type="ECO:0000256" key="10">
    <source>
        <dbReference type="ARBA" id="ARBA00023136"/>
    </source>
</evidence>
<keyword evidence="2 12" id="KW-0813">Transport</keyword>
<feature type="domain" description="TonB-dependent receptor plug" evidence="14">
    <location>
        <begin position="73"/>
        <end position="169"/>
    </location>
</feature>
<evidence type="ECO:0000256" key="1">
    <source>
        <dbReference type="ARBA" id="ARBA00004571"/>
    </source>
</evidence>
<dbReference type="PANTHER" id="PTHR32552:SF68">
    <property type="entry name" value="FERRICHROME OUTER MEMBRANE TRANSPORTER_PHAGE RECEPTOR"/>
    <property type="match status" value="1"/>
</dbReference>
<keyword evidence="9" id="KW-0798">TonB box</keyword>
<evidence type="ECO:0000256" key="3">
    <source>
        <dbReference type="ARBA" id="ARBA00022452"/>
    </source>
</evidence>
<dbReference type="Gene3D" id="2.40.170.20">
    <property type="entry name" value="TonB-dependent receptor, beta-barrel domain"/>
    <property type="match status" value="1"/>
</dbReference>
<dbReference type="RefSeq" id="WP_190425599.1">
    <property type="nucleotide sequence ID" value="NZ_JAAOCA010000041.1"/>
</dbReference>
<evidence type="ECO:0000313" key="15">
    <source>
        <dbReference type="EMBL" id="MBD1601751.1"/>
    </source>
</evidence>
<dbReference type="PROSITE" id="PS01156">
    <property type="entry name" value="TONB_DEPENDENT_REC_2"/>
    <property type="match status" value="1"/>
</dbReference>
<evidence type="ECO:0000256" key="5">
    <source>
        <dbReference type="ARBA" id="ARBA00022692"/>
    </source>
</evidence>
<dbReference type="Pfam" id="PF07715">
    <property type="entry name" value="Plug"/>
    <property type="match status" value="1"/>
</dbReference>
<keyword evidence="16" id="KW-1185">Reference proteome</keyword>
<evidence type="ECO:0000256" key="2">
    <source>
        <dbReference type="ARBA" id="ARBA00022448"/>
    </source>
</evidence>
<reference evidence="15 16" key="1">
    <citation type="journal article" date="2020" name="Insects">
        <title>Bacteria Belonging to Pseudomonas typographi sp. nov. from the Bark Beetle Ips typographus Have Genomic Potential to Aid in the Host Ecology.</title>
        <authorList>
            <person name="Peral-Aranega E."/>
            <person name="Saati-Santamaria Z."/>
            <person name="Kolarik M."/>
            <person name="Rivas R."/>
            <person name="Garcia-Fraile P."/>
        </authorList>
    </citation>
    <scope>NUCLEOTIDE SEQUENCE [LARGE SCALE GENOMIC DNA]</scope>
    <source>
        <strain evidence="15 16">CA3A</strain>
    </source>
</reference>
<keyword evidence="4" id="KW-0410">Iron transport</keyword>
<proteinExistence type="inferred from homology"/>
<comment type="similarity">
    <text evidence="12">Belongs to the TonB-dependent receptor family.</text>
</comment>
<accession>A0ABR7Z887</accession>
<keyword evidence="10 12" id="KW-0472">Membrane</keyword>
<keyword evidence="11 12" id="KW-0998">Cell outer membrane</keyword>
<sequence>MGAFTFNYKQLGIAVAFAIPTMCAAAQGEETPASTDAPVKLKDYTVEETYDDNLGIMPSATAGASVFGLDKPLVETPRSVTEVSAELIESYGLRDINDLVRMTPGAYTGSYFGIAGSLALRGEEADNYFRGMKRVQNSGNYTTPISAASSVDIVRGPVPPIFGAGKIGGYMNFTPKSAKSATSKYIEEPTGEVGTSVGSYDQYKVHAEGGMPIQIGEHRGGVYGYYEQEDSKSYYDYVEPQSKLGQLAFDFDLTDNLRTEFGGQYLDSERIQNAGWNRVTQDLIDHGTYITGSASSLVTRGGELYPDNVRTDIASGVGYPSGSGNALLDVSCSGGYANCTVPNDGGLGKLTNPGTTKLDHDQTMTSKADRGHTIVRTGYFDLIRDLGNGVELKNQSFYENMDHYKYSSYGFTADFDSYVWEDKLSLSFPITLGDASLTNTVGVNYRYYNGIDKEAYGDEIFDRRDLSVGATANDSFDSGHTGLVEVAPGQYQRNYSSQNYSVTKDAGAFMMSDIQWHNFDLTLGYRTDYYDVKASEKARGTAGNLISDANDDGSADWYSDTGTKDSFNISLSYKTPWGVVPYFTYAEQGALASNSAGGVPVENVQNGSWLQDSKLREFGIKYQSPDNNVYASLAYFDQDRSYQDAQSGSDILVNSKGYEAELRWLLNQHFSLSATGSKMSVREKGAPYTVLNTAAVAAALGVDPSSLYGYRFYDSSGSVLGGEWDRGGVPEWVASLYGNYTQPLGPGRLNSSLGFTWVDAQWADNQKQIRLPAYTVWNGSVGYDYKNWSTLLSINNLFNEKYFTSANLFDSVLVFPSEPRTYMASLNYKF</sequence>
<evidence type="ECO:0000256" key="11">
    <source>
        <dbReference type="ARBA" id="ARBA00023237"/>
    </source>
</evidence>
<dbReference type="Gene3D" id="2.170.130.10">
    <property type="entry name" value="TonB-dependent receptor, plug domain"/>
    <property type="match status" value="1"/>
</dbReference>
<comment type="caution">
    <text evidence="15">The sequence shown here is derived from an EMBL/GenBank/DDBJ whole genome shotgun (WGS) entry which is preliminary data.</text>
</comment>
<keyword evidence="6" id="KW-0732">Signal</keyword>
<name>A0ABR7Z887_9PSED</name>
<comment type="subcellular location">
    <subcellularLocation>
        <location evidence="1 12">Cell outer membrane</location>
        <topology evidence="1 12">Multi-pass membrane protein</topology>
    </subcellularLocation>
</comment>
<dbReference type="Proteomes" id="UP000805841">
    <property type="component" value="Unassembled WGS sequence"/>
</dbReference>
<dbReference type="EMBL" id="JAAOCA010000041">
    <property type="protein sequence ID" value="MBD1601751.1"/>
    <property type="molecule type" value="Genomic_DNA"/>
</dbReference>